<accession>A0A7S3BTE4</accession>
<dbReference type="AlphaFoldDB" id="A0A7S3BTE4"/>
<evidence type="ECO:0000256" key="2">
    <source>
        <dbReference type="ARBA" id="ARBA00022490"/>
    </source>
</evidence>
<feature type="region of interest" description="Disordered" evidence="6">
    <location>
        <begin position="232"/>
        <end position="330"/>
    </location>
</feature>
<dbReference type="EMBL" id="HBHX01064216">
    <property type="protein sequence ID" value="CAE0144854.1"/>
    <property type="molecule type" value="Transcribed_RNA"/>
</dbReference>
<dbReference type="PANTHER" id="PTHR31144">
    <property type="entry name" value="UPF0602 PROTEIN C4ORF47"/>
    <property type="match status" value="1"/>
</dbReference>
<dbReference type="InterPro" id="IPR029358">
    <property type="entry name" value="CFAP96"/>
</dbReference>
<evidence type="ECO:0000256" key="6">
    <source>
        <dbReference type="SAM" id="MobiDB-lite"/>
    </source>
</evidence>
<feature type="compositionally biased region" description="Polar residues" evidence="6">
    <location>
        <begin position="36"/>
        <end position="51"/>
    </location>
</feature>
<feature type="region of interest" description="Disordered" evidence="6">
    <location>
        <begin position="26"/>
        <end position="55"/>
    </location>
</feature>
<dbReference type="GO" id="GO:0005813">
    <property type="term" value="C:centrosome"/>
    <property type="evidence" value="ECO:0007669"/>
    <property type="project" value="UniProtKB-SubCell"/>
</dbReference>
<keyword evidence="3" id="KW-0206">Cytoskeleton</keyword>
<proteinExistence type="inferred from homology"/>
<evidence type="ECO:0000256" key="5">
    <source>
        <dbReference type="ARBA" id="ARBA00035693"/>
    </source>
</evidence>
<organism evidence="7">
    <name type="scientific">Haptolina ericina</name>
    <dbReference type="NCBI Taxonomy" id="156174"/>
    <lineage>
        <taxon>Eukaryota</taxon>
        <taxon>Haptista</taxon>
        <taxon>Haptophyta</taxon>
        <taxon>Prymnesiophyceae</taxon>
        <taxon>Prymnesiales</taxon>
        <taxon>Prymnesiaceae</taxon>
        <taxon>Haptolina</taxon>
    </lineage>
</organism>
<keyword evidence="2" id="KW-0963">Cytoplasm</keyword>
<dbReference type="Pfam" id="PF15239">
    <property type="entry name" value="CFAP96-like"/>
    <property type="match status" value="1"/>
</dbReference>
<feature type="compositionally biased region" description="Basic and acidic residues" evidence="6">
    <location>
        <begin position="236"/>
        <end position="250"/>
    </location>
</feature>
<evidence type="ECO:0000313" key="7">
    <source>
        <dbReference type="EMBL" id="CAE0144854.1"/>
    </source>
</evidence>
<reference evidence="7" key="1">
    <citation type="submission" date="2021-01" db="EMBL/GenBank/DDBJ databases">
        <authorList>
            <person name="Corre E."/>
            <person name="Pelletier E."/>
            <person name="Niang G."/>
            <person name="Scheremetjew M."/>
            <person name="Finn R."/>
            <person name="Kale V."/>
            <person name="Holt S."/>
            <person name="Cochrane G."/>
            <person name="Meng A."/>
            <person name="Brown T."/>
            <person name="Cohen L."/>
        </authorList>
    </citation>
    <scope>NUCLEOTIDE SEQUENCE</scope>
    <source>
        <strain evidence="7">CCMP281</strain>
    </source>
</reference>
<sequence>MQCTMQSFGTFSTPSFAGVGEPFIDTLSGDSRTKGRQFSTNKQRKGQTGDNWNRGPGRRQLFQVLFEGEKYLDPHTFERKWQLEESKRNLTSDGFRFSRPNQKSAGLGNYWGCIGPKFKHMQDFEVLGKEDKPVEVKHELRQVITNPPKKGYGASTPGVIFGPGARMGEAPKQARWGGPEYEHSTDPYDAARQYEKRERMLNEEASLGRPPFRTVSHAVDFFDAKKGVASSAVFTEEPRVPDRDPKDSGSEFKPVGGPFYPSKAPRSGKQGTFTKFPEYLPDPLEEKLKAAKEAAQAARASIGGPFKPPQKPKTCPTKTIIFHQPGPQLA</sequence>
<evidence type="ECO:0000256" key="4">
    <source>
        <dbReference type="ARBA" id="ARBA00035656"/>
    </source>
</evidence>
<evidence type="ECO:0000256" key="1">
    <source>
        <dbReference type="ARBA" id="ARBA00004300"/>
    </source>
</evidence>
<comment type="similarity">
    <text evidence="4">Belongs to the CFAP96 family.</text>
</comment>
<dbReference type="PANTHER" id="PTHR31144:SF1">
    <property type="entry name" value="UPF0602 PROTEIN C4ORF47"/>
    <property type="match status" value="1"/>
</dbReference>
<evidence type="ECO:0000256" key="3">
    <source>
        <dbReference type="ARBA" id="ARBA00023212"/>
    </source>
</evidence>
<dbReference type="GO" id="GO:0005881">
    <property type="term" value="C:cytoplasmic microtubule"/>
    <property type="evidence" value="ECO:0007669"/>
    <property type="project" value="TreeGrafter"/>
</dbReference>
<protein>
    <recommendedName>
        <fullName evidence="5">Cilia-and flagella-associated protein 96</fullName>
    </recommendedName>
</protein>
<name>A0A7S3BTE4_9EUKA</name>
<gene>
    <name evidence="7" type="ORF">HERI1096_LOCUS35544</name>
</gene>
<comment type="subcellular location">
    <subcellularLocation>
        <location evidence="1">Cytoplasm</location>
        <location evidence="1">Cytoskeleton</location>
        <location evidence="1">Microtubule organizing center</location>
        <location evidence="1">Centrosome</location>
    </subcellularLocation>
</comment>